<dbReference type="Proteomes" id="UP000326961">
    <property type="component" value="Chromosome"/>
</dbReference>
<dbReference type="InterPro" id="IPR038300">
    <property type="entry name" value="SASP_sf_alpha/beta"/>
</dbReference>
<evidence type="ECO:0000313" key="5">
    <source>
        <dbReference type="Proteomes" id="UP000573963"/>
    </source>
</evidence>
<dbReference type="GO" id="GO:0006265">
    <property type="term" value="P:DNA topological change"/>
    <property type="evidence" value="ECO:0007669"/>
    <property type="project" value="InterPro"/>
</dbReference>
<accession>A0A5P3XJU9</accession>
<dbReference type="EMBL" id="CP032452">
    <property type="protein sequence ID" value="QEZ70648.1"/>
    <property type="molecule type" value="Genomic_DNA"/>
</dbReference>
<dbReference type="InterPro" id="IPR001448">
    <property type="entry name" value="SASP_alpha/beta-type"/>
</dbReference>
<dbReference type="GO" id="GO:0003690">
    <property type="term" value="F:double-stranded DNA binding"/>
    <property type="evidence" value="ECO:0007669"/>
    <property type="project" value="InterPro"/>
</dbReference>
<dbReference type="Gene3D" id="6.10.10.80">
    <property type="entry name" value="Small, acid-soluble spore protein, alpha/beta type-like"/>
    <property type="match status" value="1"/>
</dbReference>
<dbReference type="Proteomes" id="UP000573963">
    <property type="component" value="Unassembled WGS sequence"/>
</dbReference>
<comment type="function">
    <text evidence="1">SASP are bound to spore DNA. They are double-stranded DNA-binding proteins that cause DNA to change to an a-like conformation. They protect the DNA backbone from chemical and enzymatic cleavage and are thus involved in dormant spore's high resistance to UV light.</text>
</comment>
<gene>
    <name evidence="3" type="ORF">D4A35_01165</name>
    <name evidence="2" type="ORF">HF875_03815</name>
</gene>
<reference evidence="3 4" key="1">
    <citation type="submission" date="2018-09" db="EMBL/GenBank/DDBJ databases">
        <title>A clostridial neurotoxin that targets Anopheles mosquitoes.</title>
        <authorList>
            <person name="Contreras E."/>
            <person name="Masuyer G."/>
            <person name="Qureshi N."/>
            <person name="Chawla S."/>
            <person name="Lim H.L."/>
            <person name="Chen J."/>
            <person name="Stenmark P."/>
            <person name="Gill S."/>
        </authorList>
    </citation>
    <scope>NUCLEOTIDE SEQUENCE [LARGE SCALE GENOMIC DNA]</scope>
    <source>
        <strain evidence="3 4">Cbm</strain>
    </source>
</reference>
<proteinExistence type="predicted"/>
<reference evidence="2 5" key="2">
    <citation type="submission" date="2020-04" db="EMBL/GenBank/DDBJ databases">
        <authorList>
            <person name="Hitch T.C.A."/>
            <person name="Wylensek D."/>
            <person name="Clavel T."/>
        </authorList>
    </citation>
    <scope>NUCLEOTIDE SEQUENCE [LARGE SCALE GENOMIC DNA]</scope>
    <source>
        <strain evidence="2 5">Med78_4-601-WT-2</strain>
    </source>
</reference>
<dbReference type="Pfam" id="PF00269">
    <property type="entry name" value="SASP"/>
    <property type="match status" value="1"/>
</dbReference>
<dbReference type="EMBL" id="JABAFD010000002">
    <property type="protein sequence ID" value="NME08632.1"/>
    <property type="molecule type" value="Genomic_DNA"/>
</dbReference>
<evidence type="ECO:0000313" key="2">
    <source>
        <dbReference type="EMBL" id="NME08632.1"/>
    </source>
</evidence>
<organism evidence="3 4">
    <name type="scientific">Paraclostridium bifermentans</name>
    <name type="common">Clostridium bifermentans</name>
    <dbReference type="NCBI Taxonomy" id="1490"/>
    <lineage>
        <taxon>Bacteria</taxon>
        <taxon>Bacillati</taxon>
        <taxon>Bacillota</taxon>
        <taxon>Clostridia</taxon>
        <taxon>Peptostreptococcales</taxon>
        <taxon>Peptostreptococcaceae</taxon>
        <taxon>Paraclostridium</taxon>
    </lineage>
</organism>
<evidence type="ECO:0000256" key="1">
    <source>
        <dbReference type="ARBA" id="ARBA00003863"/>
    </source>
</evidence>
<dbReference type="AlphaFoldDB" id="A0A5P3XJU9"/>
<sequence>MLMSKTINSNAKQALNMFKMEIANELGYNYNMISGKVESNAPQNTIEGISKNVLAGEQVGGAMTKSLVSKGEEILMKMNKEK</sequence>
<evidence type="ECO:0000313" key="3">
    <source>
        <dbReference type="EMBL" id="QEZ70648.1"/>
    </source>
</evidence>
<evidence type="ECO:0000313" key="4">
    <source>
        <dbReference type="Proteomes" id="UP000326961"/>
    </source>
</evidence>
<name>A0A5P3XJU9_PARBF</name>
<protein>
    <submittedName>
        <fullName evidence="3">Small, acid-soluble spore protein, alpha/beta type</fullName>
    </submittedName>
</protein>